<evidence type="ECO:0000313" key="2">
    <source>
        <dbReference type="EMBL" id="KAJ8344483.1"/>
    </source>
</evidence>
<name>A0A9Q1ESZ4_SYNKA</name>
<dbReference type="Proteomes" id="UP001152622">
    <property type="component" value="Chromosome 13"/>
</dbReference>
<feature type="region of interest" description="Disordered" evidence="1">
    <location>
        <begin position="16"/>
        <end position="44"/>
    </location>
</feature>
<proteinExistence type="predicted"/>
<keyword evidence="3" id="KW-1185">Reference proteome</keyword>
<sequence>MHMAYCAQEGSKPLEASVGTAGRHTGTLMEERDPARKSEEEAGDQLRVRLSQAHTTKTTPCSSLSFCPAGRKALLSECCLSAVTLRHRLPPPTSSAHASFTEPSFLDLAAIAGSVSPLSSLSANASPRGTCSAPARIDPDVRVGDISAAPGDRCSSAQPKLHHFYLPGLSTAVPTLKIPFTLIANPPTPASLPPHLLKLR</sequence>
<comment type="caution">
    <text evidence="2">The sequence shown here is derived from an EMBL/GenBank/DDBJ whole genome shotgun (WGS) entry which is preliminary data.</text>
</comment>
<gene>
    <name evidence="2" type="ORF">SKAU_G00318120</name>
</gene>
<evidence type="ECO:0000256" key="1">
    <source>
        <dbReference type="SAM" id="MobiDB-lite"/>
    </source>
</evidence>
<reference evidence="2" key="1">
    <citation type="journal article" date="2023" name="Science">
        <title>Genome structures resolve the early diversification of teleost fishes.</title>
        <authorList>
            <person name="Parey E."/>
            <person name="Louis A."/>
            <person name="Montfort J."/>
            <person name="Bouchez O."/>
            <person name="Roques C."/>
            <person name="Iampietro C."/>
            <person name="Lluch J."/>
            <person name="Castinel A."/>
            <person name="Donnadieu C."/>
            <person name="Desvignes T."/>
            <person name="Floi Bucao C."/>
            <person name="Jouanno E."/>
            <person name="Wen M."/>
            <person name="Mejri S."/>
            <person name="Dirks R."/>
            <person name="Jansen H."/>
            <person name="Henkel C."/>
            <person name="Chen W.J."/>
            <person name="Zahm M."/>
            <person name="Cabau C."/>
            <person name="Klopp C."/>
            <person name="Thompson A.W."/>
            <person name="Robinson-Rechavi M."/>
            <person name="Braasch I."/>
            <person name="Lecointre G."/>
            <person name="Bobe J."/>
            <person name="Postlethwait J.H."/>
            <person name="Berthelot C."/>
            <person name="Roest Crollius H."/>
            <person name="Guiguen Y."/>
        </authorList>
    </citation>
    <scope>NUCLEOTIDE SEQUENCE</scope>
    <source>
        <strain evidence="2">WJC10195</strain>
    </source>
</reference>
<organism evidence="2 3">
    <name type="scientific">Synaphobranchus kaupii</name>
    <name type="common">Kaup's arrowtooth eel</name>
    <dbReference type="NCBI Taxonomy" id="118154"/>
    <lineage>
        <taxon>Eukaryota</taxon>
        <taxon>Metazoa</taxon>
        <taxon>Chordata</taxon>
        <taxon>Craniata</taxon>
        <taxon>Vertebrata</taxon>
        <taxon>Euteleostomi</taxon>
        <taxon>Actinopterygii</taxon>
        <taxon>Neopterygii</taxon>
        <taxon>Teleostei</taxon>
        <taxon>Anguilliformes</taxon>
        <taxon>Synaphobranchidae</taxon>
        <taxon>Synaphobranchus</taxon>
    </lineage>
</organism>
<evidence type="ECO:0000313" key="3">
    <source>
        <dbReference type="Proteomes" id="UP001152622"/>
    </source>
</evidence>
<protein>
    <submittedName>
        <fullName evidence="2">Uncharacterized protein</fullName>
    </submittedName>
</protein>
<feature type="compositionally biased region" description="Basic and acidic residues" evidence="1">
    <location>
        <begin position="29"/>
        <end position="44"/>
    </location>
</feature>
<dbReference type="EMBL" id="JAINUF010000013">
    <property type="protein sequence ID" value="KAJ8344483.1"/>
    <property type="molecule type" value="Genomic_DNA"/>
</dbReference>
<accession>A0A9Q1ESZ4</accession>
<dbReference type="AlphaFoldDB" id="A0A9Q1ESZ4"/>